<accession>A0A7S3ZPU1</accession>
<gene>
    <name evidence="1" type="ORF">PCAL00307_LOCUS5087</name>
    <name evidence="2" type="ORF">PECAL_4P24810</name>
</gene>
<dbReference type="Proteomes" id="UP000789595">
    <property type="component" value="Unassembled WGS sequence"/>
</dbReference>
<keyword evidence="3" id="KW-1185">Reference proteome</keyword>
<dbReference type="EMBL" id="CAKKNE010000004">
    <property type="protein sequence ID" value="CAH0375158.1"/>
    <property type="molecule type" value="Genomic_DNA"/>
</dbReference>
<name>A0A7S3ZPU1_9STRA</name>
<reference evidence="1" key="1">
    <citation type="submission" date="2021-01" db="EMBL/GenBank/DDBJ databases">
        <authorList>
            <person name="Corre E."/>
            <person name="Pelletier E."/>
            <person name="Niang G."/>
            <person name="Scheremetjew M."/>
            <person name="Finn R."/>
            <person name="Kale V."/>
            <person name="Holt S."/>
            <person name="Cochrane G."/>
            <person name="Meng A."/>
            <person name="Brown T."/>
            <person name="Cohen L."/>
        </authorList>
    </citation>
    <scope>NUCLEOTIDE SEQUENCE</scope>
    <source>
        <strain evidence="1">CCMP1756</strain>
    </source>
</reference>
<proteinExistence type="predicted"/>
<dbReference type="OrthoDB" id="42938at2759"/>
<reference evidence="2" key="2">
    <citation type="submission" date="2021-11" db="EMBL/GenBank/DDBJ databases">
        <authorList>
            <consortium name="Genoscope - CEA"/>
            <person name="William W."/>
        </authorList>
    </citation>
    <scope>NUCLEOTIDE SEQUENCE</scope>
</reference>
<protein>
    <submittedName>
        <fullName evidence="1">Uncharacterized protein</fullName>
    </submittedName>
</protein>
<evidence type="ECO:0000313" key="2">
    <source>
        <dbReference type="EMBL" id="CAH0375158.1"/>
    </source>
</evidence>
<dbReference type="AlphaFoldDB" id="A0A7S3ZPU1"/>
<evidence type="ECO:0000313" key="1">
    <source>
        <dbReference type="EMBL" id="CAE0689652.1"/>
    </source>
</evidence>
<dbReference type="EMBL" id="HBIW01006136">
    <property type="protein sequence ID" value="CAE0689652.1"/>
    <property type="molecule type" value="Transcribed_RNA"/>
</dbReference>
<organism evidence="1">
    <name type="scientific">Pelagomonas calceolata</name>
    <dbReference type="NCBI Taxonomy" id="35677"/>
    <lineage>
        <taxon>Eukaryota</taxon>
        <taxon>Sar</taxon>
        <taxon>Stramenopiles</taxon>
        <taxon>Ochrophyta</taxon>
        <taxon>Pelagophyceae</taxon>
        <taxon>Pelagomonadales</taxon>
        <taxon>Pelagomonadaceae</taxon>
        <taxon>Pelagomonas</taxon>
    </lineage>
</organism>
<sequence length="304" mass="31765">MRIVAAYLLCATHAFAPSTPSLRAPTALHAENPIRKYGGSVVLGLLGIQSIRDLILEVPKLGSDQADYFGTAIDVAFTAFVATQLATQSGVAQPDGGEPSADLAGLDFKITMSVGRESGTWMDKSWAASGARLLLPLQCSFTGDELDLGFPGEEALAGRYCRRLDCEGGSFVGPGGTVTVACDGGGWWAAPTGRPGEQSLRFFLDFPAGAERNDVSIPPGRVFFSSALLNGDADDAYDVPASEIYEARGGLKLLNSGGLTIKKNTLLNLWGALGDVNLILGRYSLSGGKTAEAAERTASEASPE</sequence>
<evidence type="ECO:0000313" key="3">
    <source>
        <dbReference type="Proteomes" id="UP000789595"/>
    </source>
</evidence>